<evidence type="ECO:0000256" key="15">
    <source>
        <dbReference type="SAM" id="MobiDB-lite"/>
    </source>
</evidence>
<keyword evidence="5" id="KW-0597">Phosphoprotein</keyword>
<dbReference type="CDD" id="cd22899">
    <property type="entry name" value="NarQ_sensor"/>
    <property type="match status" value="1"/>
</dbReference>
<dbReference type="PIRSF" id="PIRSF003167">
    <property type="entry name" value="STHK_NarX/NarQ"/>
    <property type="match status" value="1"/>
</dbReference>
<evidence type="ECO:0000256" key="5">
    <source>
        <dbReference type="ARBA" id="ARBA00022553"/>
    </source>
</evidence>
<feature type="region of interest" description="Disordered" evidence="15">
    <location>
        <begin position="542"/>
        <end position="568"/>
    </location>
</feature>
<evidence type="ECO:0000256" key="11">
    <source>
        <dbReference type="ARBA" id="ARBA00022989"/>
    </source>
</evidence>
<sequence length="568" mass="64189">MKRGSLTATIFWLLLLLILLSSGLATFAIVNLSYSLGDARAINASGSLRMQSYRLLFYANSGSDQAAQKIQEFEDTLYSDALKRSMDWSSPQALKDQYQLVIRKWQVMKTFVQQEDSRDYAESVKDFVDTIDKLVSEMEHHAAFKLKLLEISQVIGLGLMLIIAFVTMHVMRRKVATPLRQMMESANTIAKGDFNVTLPETEYIELSALSEALHYTVKELATLYGDLESQVQEKTLALTKANNELTFLYDNLIMLNSGKLNVELMRKSLIKLKNYEQLCHLRLIIQQDGEEMAIISANDDWPEDRPATKFAVTFEDKQLGFLEVISPHQLNKVLFDNFAIMLARSIVIHNASEERQQLALLEERAVIARELHDSLGQVLSFLKIQLSLLRKSLNGSCKTDQVEKQLNELTDGVSTAYVQLRELLSTFRLTVNEPNLRNAMEGMLDQLRAQTETEIILDFRLPSHLMGAHQHIHILQLTREATLNAIKHANASQIKVSCERNADNMLKIEISDNGIGLDHLRERDQHFGIGIMHERASRLSGDVSFSSNESGGTSVTLVFPPQQESDNG</sequence>
<evidence type="ECO:0000256" key="9">
    <source>
        <dbReference type="ARBA" id="ARBA00022777"/>
    </source>
</evidence>
<feature type="domain" description="HAMP" evidence="18">
    <location>
        <begin position="173"/>
        <end position="225"/>
    </location>
</feature>
<dbReference type="InterPro" id="IPR005467">
    <property type="entry name" value="His_kinase_dom"/>
</dbReference>
<dbReference type="InterPro" id="IPR003594">
    <property type="entry name" value="HATPase_dom"/>
</dbReference>
<evidence type="ECO:0000256" key="4">
    <source>
        <dbReference type="ARBA" id="ARBA00022519"/>
    </source>
</evidence>
<keyword evidence="13 14" id="KW-0472">Membrane</keyword>
<evidence type="ECO:0000256" key="2">
    <source>
        <dbReference type="ARBA" id="ARBA00004429"/>
    </source>
</evidence>
<keyword evidence="10 14" id="KW-0067">ATP-binding</keyword>
<dbReference type="PANTHER" id="PTHR24421:SF10">
    <property type="entry name" value="NITRATE_NITRITE SENSOR PROTEIN NARQ"/>
    <property type="match status" value="1"/>
</dbReference>
<dbReference type="EMBL" id="CP073587">
    <property type="protein sequence ID" value="QUN06563.1"/>
    <property type="molecule type" value="Genomic_DNA"/>
</dbReference>
<dbReference type="Pfam" id="PF07730">
    <property type="entry name" value="HisKA_3"/>
    <property type="match status" value="1"/>
</dbReference>
<evidence type="ECO:0000313" key="19">
    <source>
        <dbReference type="EMBL" id="QUN06563.1"/>
    </source>
</evidence>
<evidence type="ECO:0000259" key="17">
    <source>
        <dbReference type="PROSITE" id="PS50109"/>
    </source>
</evidence>
<evidence type="ECO:0000256" key="8">
    <source>
        <dbReference type="ARBA" id="ARBA00022741"/>
    </source>
</evidence>
<dbReference type="InterPro" id="IPR029095">
    <property type="entry name" value="NarX-like_N"/>
</dbReference>
<dbReference type="Gene3D" id="6.10.340.10">
    <property type="match status" value="1"/>
</dbReference>
<evidence type="ECO:0000256" key="16">
    <source>
        <dbReference type="SAM" id="Phobius"/>
    </source>
</evidence>
<evidence type="ECO:0000256" key="7">
    <source>
        <dbReference type="ARBA" id="ARBA00022692"/>
    </source>
</evidence>
<evidence type="ECO:0000256" key="1">
    <source>
        <dbReference type="ARBA" id="ARBA00000085"/>
    </source>
</evidence>
<keyword evidence="6 14" id="KW-0808">Transferase</keyword>
<accession>A0ABX7YVP2</accession>
<dbReference type="InterPro" id="IPR036890">
    <property type="entry name" value="HATPase_C_sf"/>
</dbReference>
<organism evidence="19 20">
    <name type="scientific">Shewanella yunxiaonensis</name>
    <dbReference type="NCBI Taxonomy" id="2829809"/>
    <lineage>
        <taxon>Bacteria</taxon>
        <taxon>Pseudomonadati</taxon>
        <taxon>Pseudomonadota</taxon>
        <taxon>Gammaproteobacteria</taxon>
        <taxon>Alteromonadales</taxon>
        <taxon>Shewanellaceae</taxon>
        <taxon>Shewanella</taxon>
    </lineage>
</organism>
<dbReference type="SUPFAM" id="SSF55874">
    <property type="entry name" value="ATPase domain of HSP90 chaperone/DNA topoisomerase II/histidine kinase"/>
    <property type="match status" value="1"/>
</dbReference>
<dbReference type="PROSITE" id="PS50885">
    <property type="entry name" value="HAMP"/>
    <property type="match status" value="1"/>
</dbReference>
<dbReference type="Proteomes" id="UP000679575">
    <property type="component" value="Chromosome"/>
</dbReference>
<dbReference type="Pfam" id="PF13675">
    <property type="entry name" value="PilJ"/>
    <property type="match status" value="1"/>
</dbReference>
<dbReference type="CDD" id="cd16917">
    <property type="entry name" value="HATPase_UhpB-NarQ-NarX-like"/>
    <property type="match status" value="1"/>
</dbReference>
<dbReference type="InterPro" id="IPR050482">
    <property type="entry name" value="Sensor_HK_TwoCompSys"/>
</dbReference>
<feature type="compositionally biased region" description="Polar residues" evidence="15">
    <location>
        <begin position="543"/>
        <end position="568"/>
    </location>
</feature>
<reference evidence="19 20" key="1">
    <citation type="submission" date="2021-04" db="EMBL/GenBank/DDBJ databases">
        <title>Novel species identification of genus Shewanella.</title>
        <authorList>
            <person name="Liu G."/>
        </authorList>
    </citation>
    <scope>NUCLEOTIDE SEQUENCE [LARGE SCALE GENOMIC DNA]</scope>
    <source>
        <strain evidence="19 20">FJAT-54481</strain>
    </source>
</reference>
<dbReference type="SMART" id="SM00387">
    <property type="entry name" value="HATPase_c"/>
    <property type="match status" value="1"/>
</dbReference>
<keyword evidence="3 14" id="KW-1003">Cell membrane</keyword>
<keyword evidence="8 14" id="KW-0547">Nucleotide-binding</keyword>
<dbReference type="InterPro" id="IPR003660">
    <property type="entry name" value="HAMP_dom"/>
</dbReference>
<keyword evidence="20" id="KW-1185">Reference proteome</keyword>
<evidence type="ECO:0000256" key="12">
    <source>
        <dbReference type="ARBA" id="ARBA00023012"/>
    </source>
</evidence>
<comment type="catalytic activity">
    <reaction evidence="1 14">
        <text>ATP + protein L-histidine = ADP + protein N-phospho-L-histidine.</text>
        <dbReference type="EC" id="2.7.13.3"/>
    </reaction>
</comment>
<dbReference type="EC" id="2.7.13.3" evidence="14"/>
<evidence type="ECO:0000256" key="3">
    <source>
        <dbReference type="ARBA" id="ARBA00022475"/>
    </source>
</evidence>
<dbReference type="InterPro" id="IPR011712">
    <property type="entry name" value="Sig_transdc_His_kin_sub3_dim/P"/>
</dbReference>
<comment type="subcellular location">
    <subcellularLocation>
        <location evidence="2">Cell inner membrane</location>
        <topology evidence="2">Multi-pass membrane protein</topology>
    </subcellularLocation>
</comment>
<dbReference type="RefSeq" id="WP_212595577.1">
    <property type="nucleotide sequence ID" value="NZ_CP073587.1"/>
</dbReference>
<dbReference type="Pfam" id="PF02518">
    <property type="entry name" value="HATPase_c"/>
    <property type="match status" value="1"/>
</dbReference>
<evidence type="ECO:0000313" key="20">
    <source>
        <dbReference type="Proteomes" id="UP000679575"/>
    </source>
</evidence>
<dbReference type="PANTHER" id="PTHR24421">
    <property type="entry name" value="NITRATE/NITRITE SENSOR PROTEIN NARX-RELATED"/>
    <property type="match status" value="1"/>
</dbReference>
<dbReference type="InterPro" id="IPR042295">
    <property type="entry name" value="NarX-like_N_sf"/>
</dbReference>
<keyword evidence="11 16" id="KW-1133">Transmembrane helix</keyword>
<dbReference type="Gene3D" id="1.20.5.1930">
    <property type="match status" value="1"/>
</dbReference>
<dbReference type="Gene3D" id="1.20.120.960">
    <property type="entry name" value="Histidine kinase NarX, sensor domain"/>
    <property type="match status" value="1"/>
</dbReference>
<keyword evidence="4 14" id="KW-0997">Cell inner membrane</keyword>
<feature type="transmembrane region" description="Helical" evidence="16">
    <location>
        <begin position="151"/>
        <end position="171"/>
    </location>
</feature>
<evidence type="ECO:0000256" key="13">
    <source>
        <dbReference type="ARBA" id="ARBA00023136"/>
    </source>
</evidence>
<keyword evidence="9 14" id="KW-0418">Kinase</keyword>
<dbReference type="GO" id="GO:0004673">
    <property type="term" value="F:protein histidine kinase activity"/>
    <property type="evidence" value="ECO:0007669"/>
    <property type="project" value="UniProtKB-EC"/>
</dbReference>
<dbReference type="CDD" id="cd06225">
    <property type="entry name" value="HAMP"/>
    <property type="match status" value="1"/>
</dbReference>
<dbReference type="Pfam" id="PF00672">
    <property type="entry name" value="HAMP"/>
    <property type="match status" value="1"/>
</dbReference>
<feature type="domain" description="Histidine kinase" evidence="17">
    <location>
        <begin position="366"/>
        <end position="563"/>
    </location>
</feature>
<dbReference type="SUPFAM" id="SSF158472">
    <property type="entry name" value="HAMP domain-like"/>
    <property type="match status" value="1"/>
</dbReference>
<keyword evidence="12 14" id="KW-0902">Two-component regulatory system</keyword>
<evidence type="ECO:0000256" key="6">
    <source>
        <dbReference type="ARBA" id="ARBA00022679"/>
    </source>
</evidence>
<protein>
    <recommendedName>
        <fullName evidence="14">Sensor protein</fullName>
        <ecNumber evidence="14">2.7.13.3</ecNumber>
    </recommendedName>
</protein>
<dbReference type="NCBIfam" id="NF008184">
    <property type="entry name" value="PRK10935.1"/>
    <property type="match status" value="1"/>
</dbReference>
<dbReference type="InterPro" id="IPR016380">
    <property type="entry name" value="Sig_transdc_His_kin_NarX/NarQ"/>
</dbReference>
<dbReference type="PROSITE" id="PS50109">
    <property type="entry name" value="HIS_KIN"/>
    <property type="match status" value="1"/>
</dbReference>
<dbReference type="Gene3D" id="3.30.565.10">
    <property type="entry name" value="Histidine kinase-like ATPase, C-terminal domain"/>
    <property type="match status" value="1"/>
</dbReference>
<proteinExistence type="predicted"/>
<gene>
    <name evidence="19" type="primary">narQ</name>
    <name evidence="19" type="ORF">KDN34_03650</name>
</gene>
<evidence type="ECO:0000256" key="10">
    <source>
        <dbReference type="ARBA" id="ARBA00022840"/>
    </source>
</evidence>
<dbReference type="SMART" id="SM00304">
    <property type="entry name" value="HAMP"/>
    <property type="match status" value="1"/>
</dbReference>
<name>A0ABX7YVP2_9GAMM</name>
<evidence type="ECO:0000259" key="18">
    <source>
        <dbReference type="PROSITE" id="PS50885"/>
    </source>
</evidence>
<keyword evidence="7 16" id="KW-0812">Transmembrane</keyword>
<evidence type="ECO:0000256" key="14">
    <source>
        <dbReference type="PIRNR" id="PIRNR003167"/>
    </source>
</evidence>